<evidence type="ECO:0000313" key="7">
    <source>
        <dbReference type="Proteomes" id="UP000019462"/>
    </source>
</evidence>
<evidence type="ECO:0000256" key="4">
    <source>
        <dbReference type="SAM" id="MobiDB-lite"/>
    </source>
</evidence>
<reference evidence="6 7" key="1">
    <citation type="journal article" date="2014" name="Genome Announc.">
        <title>Genome sequence of the basidiomycetous fungus Pseudozyma aphidis DSM70725, an efficient producer of biosurfactant mannosylerythritol lipids.</title>
        <authorList>
            <person name="Lorenz S."/>
            <person name="Guenther M."/>
            <person name="Grumaz C."/>
            <person name="Rupp S."/>
            <person name="Zibek S."/>
            <person name="Sohn K."/>
        </authorList>
    </citation>
    <scope>NUCLEOTIDE SEQUENCE [LARGE SCALE GENOMIC DNA]</scope>
    <source>
        <strain evidence="7">ATCC 32657 / CBS 517.83 / DSM 70725 / JCM 10318 / NBRC 10182 / NRRL Y-7954 / St-0401</strain>
    </source>
</reference>
<feature type="domain" description="SHSP" evidence="5">
    <location>
        <begin position="158"/>
        <end position="313"/>
    </location>
</feature>
<sequence>MAEAGRFRSARARSLTAREVCRVDAQSRADDRHSQECFHVSDAKSEKDRDPSVEVLRASPKGAVGSSRIAAITRNGSATRSSSSISPLVSARTNSLTVPTARSFSTARPAMSLLRPSSFFSSPLDDFDMFPSSSLRDLMLMNPFAAAAAGRPNVTAGDYRIWSGPKVDLHEEDTKFVLTAELPGVKKEDVKINVDADRRRLTLEGHLKSEYSSQPAAANEDAANGKEHANAGDKGASSTQVTKKEQTNNAVGHALVSERVYGSFSRSFTLPVTADLANDSSLKARFNDGLLRLEIPKKKEEHSKTRQIAIETA</sequence>
<dbReference type="PROSITE" id="PS01031">
    <property type="entry name" value="SHSP"/>
    <property type="match status" value="1"/>
</dbReference>
<dbReference type="EMBL" id="AWNI01000003">
    <property type="protein sequence ID" value="ETS64935.1"/>
    <property type="molecule type" value="Genomic_DNA"/>
</dbReference>
<evidence type="ECO:0000313" key="6">
    <source>
        <dbReference type="EMBL" id="ETS64935.1"/>
    </source>
</evidence>
<evidence type="ECO:0000256" key="3">
    <source>
        <dbReference type="RuleBase" id="RU003616"/>
    </source>
</evidence>
<protein>
    <recommendedName>
        <fullName evidence="5">SHSP domain-containing protein</fullName>
    </recommendedName>
</protein>
<accession>W3VTW0</accession>
<dbReference type="Gene3D" id="2.60.40.790">
    <property type="match status" value="1"/>
</dbReference>
<feature type="compositionally biased region" description="Basic and acidic residues" evidence="4">
    <location>
        <begin position="24"/>
        <end position="52"/>
    </location>
</feature>
<dbReference type="HOGENOM" id="CLU_046737_1_0_1"/>
<gene>
    <name evidence="6" type="ORF">PaG_00370</name>
</gene>
<dbReference type="InterPro" id="IPR002068">
    <property type="entry name" value="A-crystallin/Hsp20_dom"/>
</dbReference>
<organism evidence="6 7">
    <name type="scientific">Moesziomyces aphidis</name>
    <name type="common">Pseudozyma aphidis</name>
    <dbReference type="NCBI Taxonomy" id="84754"/>
    <lineage>
        <taxon>Eukaryota</taxon>
        <taxon>Fungi</taxon>
        <taxon>Dikarya</taxon>
        <taxon>Basidiomycota</taxon>
        <taxon>Ustilaginomycotina</taxon>
        <taxon>Ustilaginomycetes</taxon>
        <taxon>Ustilaginales</taxon>
        <taxon>Ustilaginaceae</taxon>
        <taxon>Moesziomyces</taxon>
    </lineage>
</organism>
<dbReference type="Proteomes" id="UP000019462">
    <property type="component" value="Unassembled WGS sequence"/>
</dbReference>
<comment type="similarity">
    <text evidence="2 3">Belongs to the small heat shock protein (HSP20) family.</text>
</comment>
<dbReference type="CDD" id="cd06464">
    <property type="entry name" value="ACD_sHsps-like"/>
    <property type="match status" value="1"/>
</dbReference>
<dbReference type="PANTHER" id="PTHR11527">
    <property type="entry name" value="HEAT-SHOCK PROTEIN 20 FAMILY MEMBER"/>
    <property type="match status" value="1"/>
</dbReference>
<keyword evidence="7" id="KW-1185">Reference proteome</keyword>
<dbReference type="Pfam" id="PF00011">
    <property type="entry name" value="HSP20"/>
    <property type="match status" value="1"/>
</dbReference>
<dbReference type="InterPro" id="IPR008978">
    <property type="entry name" value="HSP20-like_chaperone"/>
</dbReference>
<comment type="caution">
    <text evidence="6">The sequence shown here is derived from an EMBL/GenBank/DDBJ whole genome shotgun (WGS) entry which is preliminary data.</text>
</comment>
<feature type="region of interest" description="Disordered" evidence="4">
    <location>
        <begin position="24"/>
        <end position="53"/>
    </location>
</feature>
<dbReference type="SUPFAM" id="SSF49764">
    <property type="entry name" value="HSP20-like chaperones"/>
    <property type="match status" value="1"/>
</dbReference>
<proteinExistence type="inferred from homology"/>
<name>W3VTW0_MOEAP</name>
<evidence type="ECO:0000259" key="5">
    <source>
        <dbReference type="PROSITE" id="PS01031"/>
    </source>
</evidence>
<dbReference type="InterPro" id="IPR031107">
    <property type="entry name" value="Small_HSP"/>
</dbReference>
<dbReference type="AlphaFoldDB" id="W3VTW0"/>
<dbReference type="OrthoDB" id="1431247at2759"/>
<feature type="region of interest" description="Disordered" evidence="4">
    <location>
        <begin position="205"/>
        <end position="250"/>
    </location>
</feature>
<evidence type="ECO:0000256" key="1">
    <source>
        <dbReference type="ARBA" id="ARBA00023016"/>
    </source>
</evidence>
<keyword evidence="1" id="KW-0346">Stress response</keyword>
<evidence type="ECO:0000256" key="2">
    <source>
        <dbReference type="PROSITE-ProRule" id="PRU00285"/>
    </source>
</evidence>